<reference evidence="2" key="1">
    <citation type="journal article" date="2014" name="Int. J. Syst. Evol. Microbiol.">
        <title>Complete genome sequence of Corynebacterium casei LMG S-19264T (=DSM 44701T), isolated from a smear-ripened cheese.</title>
        <authorList>
            <consortium name="US DOE Joint Genome Institute (JGI-PGF)"/>
            <person name="Walter F."/>
            <person name="Albersmeier A."/>
            <person name="Kalinowski J."/>
            <person name="Ruckert C."/>
        </authorList>
    </citation>
    <scope>NUCLEOTIDE SEQUENCE</scope>
    <source>
        <strain evidence="2">JCM 13064</strain>
    </source>
</reference>
<reference evidence="2" key="2">
    <citation type="submission" date="2020-09" db="EMBL/GenBank/DDBJ databases">
        <authorList>
            <person name="Sun Q."/>
            <person name="Ohkuma M."/>
        </authorList>
    </citation>
    <scope>NUCLEOTIDE SEQUENCE</scope>
    <source>
        <strain evidence="2">JCM 13064</strain>
    </source>
</reference>
<feature type="domain" description="Methyltransferase" evidence="1">
    <location>
        <begin position="47"/>
        <end position="130"/>
    </location>
</feature>
<evidence type="ECO:0000259" key="1">
    <source>
        <dbReference type="Pfam" id="PF13649"/>
    </source>
</evidence>
<dbReference type="AlphaFoldDB" id="A0A917R7W0"/>
<evidence type="ECO:0000313" key="3">
    <source>
        <dbReference type="Proteomes" id="UP000645217"/>
    </source>
</evidence>
<gene>
    <name evidence="2" type="ORF">GCM10007964_41270</name>
</gene>
<organism evidence="2 3">
    <name type="scientific">Sphaerisporangium melleum</name>
    <dbReference type="NCBI Taxonomy" id="321316"/>
    <lineage>
        <taxon>Bacteria</taxon>
        <taxon>Bacillati</taxon>
        <taxon>Actinomycetota</taxon>
        <taxon>Actinomycetes</taxon>
        <taxon>Streptosporangiales</taxon>
        <taxon>Streptosporangiaceae</taxon>
        <taxon>Sphaerisporangium</taxon>
    </lineage>
</organism>
<dbReference type="GO" id="GO:0032259">
    <property type="term" value="P:methylation"/>
    <property type="evidence" value="ECO:0007669"/>
    <property type="project" value="UniProtKB-KW"/>
</dbReference>
<comment type="caution">
    <text evidence="2">The sequence shown here is derived from an EMBL/GenBank/DDBJ whole genome shotgun (WGS) entry which is preliminary data.</text>
</comment>
<dbReference type="GO" id="GO:0008168">
    <property type="term" value="F:methyltransferase activity"/>
    <property type="evidence" value="ECO:0007669"/>
    <property type="project" value="UniProtKB-KW"/>
</dbReference>
<dbReference type="RefSeq" id="WP_189164668.1">
    <property type="nucleotide sequence ID" value="NZ_BMNT01000022.1"/>
</dbReference>
<sequence>MEFRPHEHGTGPGTLTPDGCAVELYARLPARGEPELIHDAIPEAATILELGSGAGRITQPLLALGHEVVAVDESAAMLAHVRGAETICSPIETLSLGRQFDVVLLASHLIETPQDDLRRALLTTCRTHVAMDGQVIIERKPSEWYDSAASAQSTLGEVKMCMRDVRRPERDLLAATIEYTLGDRVWTQSFVSRRIDDDFLTEELAAAKLRLAGFLTPDRAWIRALPVPPLL</sequence>
<dbReference type="Pfam" id="PF13649">
    <property type="entry name" value="Methyltransf_25"/>
    <property type="match status" value="1"/>
</dbReference>
<evidence type="ECO:0000313" key="2">
    <source>
        <dbReference type="EMBL" id="GGK94605.1"/>
    </source>
</evidence>
<protein>
    <submittedName>
        <fullName evidence="2">Methyltransferase</fullName>
    </submittedName>
</protein>
<dbReference type="Proteomes" id="UP000645217">
    <property type="component" value="Unassembled WGS sequence"/>
</dbReference>
<name>A0A917R7W0_9ACTN</name>
<dbReference type="CDD" id="cd02440">
    <property type="entry name" value="AdoMet_MTases"/>
    <property type="match status" value="1"/>
</dbReference>
<keyword evidence="2" id="KW-0808">Transferase</keyword>
<dbReference type="SUPFAM" id="SSF53335">
    <property type="entry name" value="S-adenosyl-L-methionine-dependent methyltransferases"/>
    <property type="match status" value="1"/>
</dbReference>
<proteinExistence type="predicted"/>
<keyword evidence="3" id="KW-1185">Reference proteome</keyword>
<accession>A0A917R7W0</accession>
<dbReference type="EMBL" id="BMNT01000022">
    <property type="protein sequence ID" value="GGK94605.1"/>
    <property type="molecule type" value="Genomic_DNA"/>
</dbReference>
<keyword evidence="2" id="KW-0489">Methyltransferase</keyword>
<dbReference type="InterPro" id="IPR029063">
    <property type="entry name" value="SAM-dependent_MTases_sf"/>
</dbReference>
<dbReference type="InterPro" id="IPR041698">
    <property type="entry name" value="Methyltransf_25"/>
</dbReference>
<dbReference type="Gene3D" id="3.40.50.150">
    <property type="entry name" value="Vaccinia Virus protein VP39"/>
    <property type="match status" value="1"/>
</dbReference>